<evidence type="ECO:0000256" key="8">
    <source>
        <dbReference type="ARBA" id="ARBA00068311"/>
    </source>
</evidence>
<dbReference type="SUPFAM" id="SSF56645">
    <property type="entry name" value="Acyl-CoA dehydrogenase NM domain-like"/>
    <property type="match status" value="1"/>
</dbReference>
<keyword evidence="3 10" id="KW-0285">Flavoprotein</keyword>
<dbReference type="GO" id="GO:0050660">
    <property type="term" value="F:flavin adenine dinucleotide binding"/>
    <property type="evidence" value="ECO:0007669"/>
    <property type="project" value="InterPro"/>
</dbReference>
<dbReference type="InterPro" id="IPR009075">
    <property type="entry name" value="AcylCo_DH/oxidase_C"/>
</dbReference>
<proteinExistence type="inferred from homology"/>
<dbReference type="InterPro" id="IPR006089">
    <property type="entry name" value="Acyl-CoA_DH_CS"/>
</dbReference>
<dbReference type="InterPro" id="IPR009100">
    <property type="entry name" value="AcylCoA_DH/oxidase_NM_dom_sf"/>
</dbReference>
<comment type="caution">
    <text evidence="14">The sequence shown here is derived from an EMBL/GenBank/DDBJ whole genome shotgun (WGS) entry which is preliminary data.</text>
</comment>
<name>A0A4R5ELW9_9RHOB</name>
<evidence type="ECO:0000256" key="9">
    <source>
        <dbReference type="ARBA" id="ARBA00075603"/>
    </source>
</evidence>
<evidence type="ECO:0000259" key="11">
    <source>
        <dbReference type="Pfam" id="PF00441"/>
    </source>
</evidence>
<evidence type="ECO:0000259" key="13">
    <source>
        <dbReference type="Pfam" id="PF02771"/>
    </source>
</evidence>
<dbReference type="Gene3D" id="1.20.140.10">
    <property type="entry name" value="Butyryl-CoA Dehydrogenase, subunit A, domain 3"/>
    <property type="match status" value="1"/>
</dbReference>
<protein>
    <recommendedName>
        <fullName evidence="8">3-sulfinopropanoyl-CoA desulfinase</fullName>
        <ecNumber evidence="7">3.13.1.4</ecNumber>
    </recommendedName>
    <alternativeName>
        <fullName evidence="9">3-sulfinopropionyl coenzyme A desulfinase</fullName>
    </alternativeName>
</protein>
<dbReference type="PIRSF" id="PIRSF016578">
    <property type="entry name" value="HsaA"/>
    <property type="match status" value="1"/>
</dbReference>
<comment type="similarity">
    <text evidence="2 10">Belongs to the acyl-CoA dehydrogenase family.</text>
</comment>
<dbReference type="FunFam" id="1.20.140.10:FF:000004">
    <property type="entry name" value="Acyl-CoA dehydrogenase FadE25"/>
    <property type="match status" value="1"/>
</dbReference>
<dbReference type="AlphaFoldDB" id="A0A4R5ELW9"/>
<dbReference type="OrthoDB" id="9775090at2"/>
<keyword evidence="5 10" id="KW-0560">Oxidoreductase</keyword>
<dbReference type="EC" id="3.13.1.4" evidence="7"/>
<dbReference type="InterPro" id="IPR013786">
    <property type="entry name" value="AcylCoA_DH/ox_N"/>
</dbReference>
<feature type="domain" description="Acyl-CoA dehydrogenase/oxidase C-terminal" evidence="11">
    <location>
        <begin position="233"/>
        <end position="385"/>
    </location>
</feature>
<dbReference type="FunFam" id="2.40.110.10:FF:000002">
    <property type="entry name" value="Acyl-CoA dehydrogenase fadE12"/>
    <property type="match status" value="1"/>
</dbReference>
<dbReference type="Gene3D" id="2.40.110.10">
    <property type="entry name" value="Butyryl-CoA Dehydrogenase, subunit A, domain 2"/>
    <property type="match status" value="1"/>
</dbReference>
<dbReference type="PANTHER" id="PTHR43884:SF12">
    <property type="entry name" value="ISOVALERYL-COA DEHYDROGENASE, MITOCHONDRIAL-RELATED"/>
    <property type="match status" value="1"/>
</dbReference>
<evidence type="ECO:0000256" key="7">
    <source>
        <dbReference type="ARBA" id="ARBA00066461"/>
    </source>
</evidence>
<keyword evidence="15" id="KW-1185">Reference proteome</keyword>
<dbReference type="InterPro" id="IPR046373">
    <property type="entry name" value="Acyl-CoA_Oxase/DH_mid-dom_sf"/>
</dbReference>
<evidence type="ECO:0000256" key="4">
    <source>
        <dbReference type="ARBA" id="ARBA00022827"/>
    </source>
</evidence>
<evidence type="ECO:0000256" key="10">
    <source>
        <dbReference type="RuleBase" id="RU362125"/>
    </source>
</evidence>
<reference evidence="14 15" key="1">
    <citation type="submission" date="2019-03" db="EMBL/GenBank/DDBJ databases">
        <authorList>
            <person name="Zhang S."/>
        </authorList>
    </citation>
    <scope>NUCLEOTIDE SEQUENCE [LARGE SCALE GENOMIC DNA]</scope>
    <source>
        <strain evidence="14 15">S4J41</strain>
    </source>
</reference>
<evidence type="ECO:0000256" key="1">
    <source>
        <dbReference type="ARBA" id="ARBA00001974"/>
    </source>
</evidence>
<sequence>MSALDNPWHMLSEEESLFCDVLERLCADKIAPLAARTDAEGTFAHAQLATLAEAGMMGANLPEEYDGSGVSAPGLLRAVSIVAGACGSTASALTAHYLATDSILLGGTETQKRAWLPKAASGAALGAFALTEPTAGSDPADMKTRARRTDTGWHIKGTKCFISNGGVADFVVLYAVTDPDKGHRGISAFLLPKGTAGFEAGPPERTMGLRGGHVFTLNIDVDLPEDALLGTEGTGFKTAMQVLDNGRIEVAAQCLGLADAAMKAAIAYAKDRVIGGEALTERQGIRWMIADMGVAWRSALLLSLDAARQRDIAHATGGRFSLAAATAKLVASEAAGKIADTALQLHGGYGYTADFPVERITRDLRIMRIYEGSSEVQRIIISGQMLASA</sequence>
<evidence type="ECO:0000256" key="2">
    <source>
        <dbReference type="ARBA" id="ARBA00009347"/>
    </source>
</evidence>
<dbReference type="SUPFAM" id="SSF47203">
    <property type="entry name" value="Acyl-CoA dehydrogenase C-terminal domain-like"/>
    <property type="match status" value="1"/>
</dbReference>
<dbReference type="EMBL" id="SMFP01000013">
    <property type="protein sequence ID" value="TDE35380.1"/>
    <property type="molecule type" value="Genomic_DNA"/>
</dbReference>
<accession>A0A4R5ELW9</accession>
<dbReference type="InterPro" id="IPR006091">
    <property type="entry name" value="Acyl-CoA_Oxase/DH_mid-dom"/>
</dbReference>
<dbReference type="Gene3D" id="1.10.540.10">
    <property type="entry name" value="Acyl-CoA dehydrogenase/oxidase, N-terminal domain"/>
    <property type="match status" value="1"/>
</dbReference>
<comment type="cofactor">
    <cofactor evidence="1 10">
        <name>FAD</name>
        <dbReference type="ChEBI" id="CHEBI:57692"/>
    </cofactor>
</comment>
<dbReference type="Pfam" id="PF02770">
    <property type="entry name" value="Acyl-CoA_dh_M"/>
    <property type="match status" value="1"/>
</dbReference>
<dbReference type="Pfam" id="PF00441">
    <property type="entry name" value="Acyl-CoA_dh_1"/>
    <property type="match status" value="1"/>
</dbReference>
<evidence type="ECO:0000313" key="14">
    <source>
        <dbReference type="EMBL" id="TDE35380.1"/>
    </source>
</evidence>
<comment type="catalytic activity">
    <reaction evidence="6">
        <text>3-sulfinopropanoyl-CoA + H2O = propanoyl-CoA + sulfite + H(+)</text>
        <dbReference type="Rhea" id="RHEA:41624"/>
        <dbReference type="ChEBI" id="CHEBI:15377"/>
        <dbReference type="ChEBI" id="CHEBI:15378"/>
        <dbReference type="ChEBI" id="CHEBI:17359"/>
        <dbReference type="ChEBI" id="CHEBI:57392"/>
        <dbReference type="ChEBI" id="CHEBI:78349"/>
        <dbReference type="EC" id="3.13.1.4"/>
    </reaction>
    <physiologicalReaction direction="left-to-right" evidence="6">
        <dbReference type="Rhea" id="RHEA:41625"/>
    </physiologicalReaction>
</comment>
<dbReference type="Pfam" id="PF02771">
    <property type="entry name" value="Acyl-CoA_dh_N"/>
    <property type="match status" value="1"/>
</dbReference>
<dbReference type="RefSeq" id="WP_132830800.1">
    <property type="nucleotide sequence ID" value="NZ_SMFP01000013.1"/>
</dbReference>
<dbReference type="PROSITE" id="PS00073">
    <property type="entry name" value="ACYL_COA_DH_2"/>
    <property type="match status" value="1"/>
</dbReference>
<evidence type="ECO:0000256" key="5">
    <source>
        <dbReference type="ARBA" id="ARBA00023002"/>
    </source>
</evidence>
<dbReference type="InterPro" id="IPR037069">
    <property type="entry name" value="AcylCoA_DH/ox_N_sf"/>
</dbReference>
<feature type="domain" description="Acyl-CoA oxidase/dehydrogenase middle" evidence="12">
    <location>
        <begin position="127"/>
        <end position="212"/>
    </location>
</feature>
<organism evidence="14 15">
    <name type="scientific">Antarcticimicrobium sediminis</name>
    <dbReference type="NCBI Taxonomy" id="2546227"/>
    <lineage>
        <taxon>Bacteria</taxon>
        <taxon>Pseudomonadati</taxon>
        <taxon>Pseudomonadota</taxon>
        <taxon>Alphaproteobacteria</taxon>
        <taxon>Rhodobacterales</taxon>
        <taxon>Paracoccaceae</taxon>
        <taxon>Antarcticimicrobium</taxon>
    </lineage>
</organism>
<evidence type="ECO:0000259" key="12">
    <source>
        <dbReference type="Pfam" id="PF02770"/>
    </source>
</evidence>
<dbReference type="InterPro" id="IPR036250">
    <property type="entry name" value="AcylCo_DH-like_C"/>
</dbReference>
<keyword evidence="4 10" id="KW-0274">FAD</keyword>
<dbReference type="PANTHER" id="PTHR43884">
    <property type="entry name" value="ACYL-COA DEHYDROGENASE"/>
    <property type="match status" value="1"/>
</dbReference>
<dbReference type="GO" id="GO:0003995">
    <property type="term" value="F:acyl-CoA dehydrogenase activity"/>
    <property type="evidence" value="ECO:0007669"/>
    <property type="project" value="InterPro"/>
</dbReference>
<feature type="domain" description="Acyl-CoA dehydrogenase/oxidase N-terminal" evidence="13">
    <location>
        <begin position="12"/>
        <end position="122"/>
    </location>
</feature>
<evidence type="ECO:0000313" key="15">
    <source>
        <dbReference type="Proteomes" id="UP000294662"/>
    </source>
</evidence>
<evidence type="ECO:0000256" key="3">
    <source>
        <dbReference type="ARBA" id="ARBA00022630"/>
    </source>
</evidence>
<dbReference type="Proteomes" id="UP000294662">
    <property type="component" value="Unassembled WGS sequence"/>
</dbReference>
<evidence type="ECO:0000256" key="6">
    <source>
        <dbReference type="ARBA" id="ARBA00052938"/>
    </source>
</evidence>
<gene>
    <name evidence="14" type="ORF">E1B25_17160</name>
</gene>